<dbReference type="Proteomes" id="UP000218554">
    <property type="component" value="Plasmid pKF707"/>
</dbReference>
<keyword evidence="1" id="KW-0614">Plasmid</keyword>
<dbReference type="AlphaFoldDB" id="A0AAD1C5Y7"/>
<proteinExistence type="predicted"/>
<sequence length="181" mass="20051">MNGDEIDPRAFDALIELIASHEGDVVVDNGASSFIPLASYMLQNDVAGLLQSMGRQLVIHTLITGGQAILDTLNGFAAIMSQFPSGPEFVVWLNPFFGPIEIDGKPFQKMKVYLENKDKITGIIQMPELKKETFGQDLRDMLQDRLTFDEALASESLPLMVRQRLKMSQRAFYDAIGVVVG</sequence>
<dbReference type="EMBL" id="AP014863">
    <property type="protein sequence ID" value="BAU77420.1"/>
    <property type="molecule type" value="Genomic_DNA"/>
</dbReference>
<name>A0AAD1C5Y7_METFU</name>
<evidence type="ECO:0000313" key="1">
    <source>
        <dbReference type="EMBL" id="BAU77420.1"/>
    </source>
</evidence>
<evidence type="ECO:0000313" key="2">
    <source>
        <dbReference type="Proteomes" id="UP000218554"/>
    </source>
</evidence>
<dbReference type="KEGG" id="pfuw:KF707C_p310"/>
<reference evidence="1 2" key="1">
    <citation type="journal article" date="2018" name="Int. J. Syst. Evol. Microbiol.">
        <title>Pseudomonas furukawaii sp. nov., a polychlorinated biphenyl-degrading bacterium isolated from biphenyl-contaminated soil in Japan.</title>
        <authorList>
            <person name="Kimura N."/>
            <person name="Watanabe T."/>
            <person name="Suenaga H."/>
            <person name="Fujihara H."/>
            <person name="Futagami T."/>
            <person name="Goto M."/>
            <person name="Hanada S."/>
            <person name="Hirose J."/>
        </authorList>
    </citation>
    <scope>NUCLEOTIDE SEQUENCE [LARGE SCALE GENOMIC DNA]</scope>
    <source>
        <strain evidence="2">DSM 10086 / NBRC 110670 / KF707</strain>
    </source>
</reference>
<keyword evidence="2" id="KW-1185">Reference proteome</keyword>
<geneLocation type="plasmid" evidence="1 2">
    <name>pKF707</name>
</geneLocation>
<accession>A0AAD1C5Y7</accession>
<gene>
    <name evidence="1" type="ORF">KF707C_p310</name>
</gene>
<protein>
    <submittedName>
        <fullName evidence="1">IncP-type DNA transfer protein</fullName>
    </submittedName>
</protein>
<organism evidence="1 2">
    <name type="scientific">Metapseudomonas furukawaii</name>
    <name type="common">Pseudomonas furukawaii</name>
    <dbReference type="NCBI Taxonomy" id="1149133"/>
    <lineage>
        <taxon>Bacteria</taxon>
        <taxon>Pseudomonadati</taxon>
        <taxon>Pseudomonadota</taxon>
        <taxon>Gammaproteobacteria</taxon>
        <taxon>Pseudomonadales</taxon>
        <taxon>Pseudomonadaceae</taxon>
        <taxon>Metapseudomonas</taxon>
    </lineage>
</organism>